<dbReference type="PIRSF" id="PIRSF018266">
    <property type="entry name" value="FecR"/>
    <property type="match status" value="1"/>
</dbReference>
<dbReference type="PANTHER" id="PTHR30273:SF2">
    <property type="entry name" value="PROTEIN FECR"/>
    <property type="match status" value="1"/>
</dbReference>
<dbReference type="PANTHER" id="PTHR30273">
    <property type="entry name" value="PERIPLASMIC SIGNAL SENSOR AND SIGMA FACTOR ACTIVATOR FECR-RELATED"/>
    <property type="match status" value="1"/>
</dbReference>
<dbReference type="EMBL" id="JBEWLY010000022">
    <property type="protein sequence ID" value="MET1756510.1"/>
    <property type="molecule type" value="Genomic_DNA"/>
</dbReference>
<name>A0ABV2D481_9SPHN</name>
<gene>
    <name evidence="3" type="ORF">ABVV53_13785</name>
</gene>
<evidence type="ECO:0000259" key="2">
    <source>
        <dbReference type="Pfam" id="PF16220"/>
    </source>
</evidence>
<keyword evidence="4" id="KW-1185">Reference proteome</keyword>
<dbReference type="Gene3D" id="2.60.120.1440">
    <property type="match status" value="1"/>
</dbReference>
<dbReference type="InterPro" id="IPR006860">
    <property type="entry name" value="FecR"/>
</dbReference>
<dbReference type="Proteomes" id="UP001548713">
    <property type="component" value="Unassembled WGS sequence"/>
</dbReference>
<protein>
    <submittedName>
        <fullName evidence="3">FecR domain-containing protein</fullName>
    </submittedName>
</protein>
<evidence type="ECO:0000313" key="3">
    <source>
        <dbReference type="EMBL" id="MET1756510.1"/>
    </source>
</evidence>
<dbReference type="InterPro" id="IPR012373">
    <property type="entry name" value="Ferrdict_sens_TM"/>
</dbReference>
<feature type="domain" description="FecR N-terminal" evidence="2">
    <location>
        <begin position="16"/>
        <end position="58"/>
    </location>
</feature>
<reference evidence="3 4" key="1">
    <citation type="submission" date="2024-07" db="EMBL/GenBank/DDBJ databases">
        <title>Novosphingobium kalidii RD2P27.</title>
        <authorList>
            <person name="Sun J.-Q."/>
        </authorList>
    </citation>
    <scope>NUCLEOTIDE SEQUENCE [LARGE SCALE GENOMIC DNA]</scope>
    <source>
        <strain evidence="3 4">RD2P27</strain>
    </source>
</reference>
<accession>A0ABV2D481</accession>
<dbReference type="InterPro" id="IPR032623">
    <property type="entry name" value="FecR_N"/>
</dbReference>
<feature type="domain" description="FecR protein" evidence="1">
    <location>
        <begin position="120"/>
        <end position="209"/>
    </location>
</feature>
<proteinExistence type="predicted"/>
<organism evidence="3 4">
    <name type="scientific">Novosphingobium kalidii</name>
    <dbReference type="NCBI Taxonomy" id="3230299"/>
    <lineage>
        <taxon>Bacteria</taxon>
        <taxon>Pseudomonadati</taxon>
        <taxon>Pseudomonadota</taxon>
        <taxon>Alphaproteobacteria</taxon>
        <taxon>Sphingomonadales</taxon>
        <taxon>Sphingomonadaceae</taxon>
        <taxon>Novosphingobium</taxon>
    </lineage>
</organism>
<evidence type="ECO:0000259" key="1">
    <source>
        <dbReference type="Pfam" id="PF04773"/>
    </source>
</evidence>
<comment type="caution">
    <text evidence="3">The sequence shown here is derived from an EMBL/GenBank/DDBJ whole genome shotgun (WGS) entry which is preliminary data.</text>
</comment>
<dbReference type="Pfam" id="PF16220">
    <property type="entry name" value="DUF4880"/>
    <property type="match status" value="1"/>
</dbReference>
<sequence>MRGGTEADRGHDNLSRQASAWLIQLEDEPDNAALQLEFMDWLATSPAHLEAWEETERVSRLMTAAGPVARTGPVMSAILALPGRLRSLSPVTALASAALAACLAWAVVPDLALHLQSDEITRTGELRRVELDDGSTAFMAPGSAIAFEESAKGRTLDLLRGEAWFDVVRDASRPFRVTTGESTVTVLGTAFSVRKTDSGAEVAVQRGRVAVVPPRGAQPERIELTAGQTVSVDNAGETARGEIRPDHVASWREGVAFVNDQPIGHVIDRLRPWYQGYILARGPGLETRHVSGLYDLRDPDRALQALVRVQNVTVTHVSPWMRIVTVR</sequence>
<dbReference type="RefSeq" id="WP_353985000.1">
    <property type="nucleotide sequence ID" value="NZ_JBEWLY010000022.1"/>
</dbReference>
<evidence type="ECO:0000313" key="4">
    <source>
        <dbReference type="Proteomes" id="UP001548713"/>
    </source>
</evidence>
<dbReference type="Pfam" id="PF04773">
    <property type="entry name" value="FecR"/>
    <property type="match status" value="1"/>
</dbReference>